<dbReference type="GO" id="GO:0005886">
    <property type="term" value="C:plasma membrane"/>
    <property type="evidence" value="ECO:0007669"/>
    <property type="project" value="UniProtKB-ARBA"/>
</dbReference>
<dbReference type="OrthoDB" id="1053009at2759"/>
<feature type="region of interest" description="Disordered" evidence="3">
    <location>
        <begin position="587"/>
        <end position="609"/>
    </location>
</feature>
<dbReference type="PROSITE" id="PS51334">
    <property type="entry name" value="PRONE"/>
    <property type="match status" value="1"/>
</dbReference>
<feature type="region of interest" description="Disordered" evidence="3">
    <location>
        <begin position="1"/>
        <end position="61"/>
    </location>
</feature>
<accession>D7LZ23</accession>
<reference evidence="6" key="1">
    <citation type="journal article" date="2011" name="Nat. Genet.">
        <title>The Arabidopsis lyrata genome sequence and the basis of rapid genome size change.</title>
        <authorList>
            <person name="Hu T.T."/>
            <person name="Pattyn P."/>
            <person name="Bakker E.G."/>
            <person name="Cao J."/>
            <person name="Cheng J.-F."/>
            <person name="Clark R.M."/>
            <person name="Fahlgren N."/>
            <person name="Fawcett J.A."/>
            <person name="Grimwood J."/>
            <person name="Gundlach H."/>
            <person name="Haberer G."/>
            <person name="Hollister J.D."/>
            <person name="Ossowski S."/>
            <person name="Ottilar R.P."/>
            <person name="Salamov A.A."/>
            <person name="Schneeberger K."/>
            <person name="Spannagl M."/>
            <person name="Wang X."/>
            <person name="Yang L."/>
            <person name="Nasrallah M.E."/>
            <person name="Bergelson J."/>
            <person name="Carrington J.C."/>
            <person name="Gaut B.S."/>
            <person name="Schmutz J."/>
            <person name="Mayer K.F.X."/>
            <person name="Van de Peer Y."/>
            <person name="Grigoriev I.V."/>
            <person name="Nordborg M."/>
            <person name="Weigel D."/>
            <person name="Guo Y.-L."/>
        </authorList>
    </citation>
    <scope>NUCLEOTIDE SEQUENCE [LARGE SCALE GENOMIC DNA]</scope>
    <source>
        <strain evidence="6">cv. MN47</strain>
    </source>
</reference>
<dbReference type="HOGENOM" id="CLU_019073_2_0_1"/>
<name>D7LZ23_ARALL</name>
<dbReference type="STRING" id="81972.D7LZ23"/>
<dbReference type="PANTHER" id="PTHR33101">
    <property type="entry name" value="ROP GUANINE NUCLEOTIDE EXCHANGE FACTOR 1"/>
    <property type="match status" value="1"/>
</dbReference>
<feature type="compositionally biased region" description="Low complexity" evidence="3">
    <location>
        <begin position="34"/>
        <end position="59"/>
    </location>
</feature>
<dbReference type="FunFam" id="1.20.58.1310:FF:000003">
    <property type="entry name" value="Rop guanine nucleotide exchange factor 7"/>
    <property type="match status" value="1"/>
</dbReference>
<evidence type="ECO:0000256" key="3">
    <source>
        <dbReference type="SAM" id="MobiDB-lite"/>
    </source>
</evidence>
<dbReference type="EMBL" id="GL348718">
    <property type="protein sequence ID" value="EFH47448.1"/>
    <property type="molecule type" value="Genomic_DNA"/>
</dbReference>
<dbReference type="Proteomes" id="UP000008694">
    <property type="component" value="Unassembled WGS sequence"/>
</dbReference>
<feature type="domain" description="PRONE" evidence="4">
    <location>
        <begin position="93"/>
        <end position="478"/>
    </location>
</feature>
<dbReference type="KEGG" id="aly:9309299"/>
<feature type="compositionally biased region" description="Basic and acidic residues" evidence="3">
    <location>
        <begin position="11"/>
        <end position="33"/>
    </location>
</feature>
<dbReference type="InterPro" id="IPR038937">
    <property type="entry name" value="RopGEF"/>
</dbReference>
<evidence type="ECO:0000256" key="1">
    <source>
        <dbReference type="ARBA" id="ARBA00022658"/>
    </source>
</evidence>
<evidence type="ECO:0000259" key="4">
    <source>
        <dbReference type="PROSITE" id="PS51334"/>
    </source>
</evidence>
<dbReference type="eggNOG" id="ENOG502QPIY">
    <property type="taxonomic scope" value="Eukaryota"/>
</dbReference>
<dbReference type="FunFam" id="1.20.58.2010:FF:000001">
    <property type="entry name" value="Rop guanine nucleotide exchange factor 14"/>
    <property type="match status" value="1"/>
</dbReference>
<sequence>MENLVKSCAGIEKKRSNLTHSEEDMVTESKERSSTSVSSYEGSSGTTVASSSPPSQPSQILGWPIRKASFRKNSKENVNLDHKKSTLHDDSGFQGKEMNFADVDMMKERFAKLLLGEDMSGSGKGVCTALAISNAITNLCATIFGQLWRLEPLSSEKKEMWRREMEWILSVSDHIVELTPSTQTYPDGNKFEVMTCRPRFDLFINLPALRKLDNMLLDILASFKKTEFWYVDQGIVASENDGSASFRRKIQRQEEKWWLPVPRLAPNGLTEEARTELNHKRECATQILKAAMAINSLALTEMDVPETYLETLPKNGRSCLGDVIYRYITSDKFSAECLLDCLDLSSEHIALDIANRVEASIYVWRRRVQTKLGVNNNNTSSTTPKLTWEMVKELMAAGDKRGLLVERSETLLRCLKQRFPSLTQTSLDISKIQWNKDIGKSILESYSRALESLASNIIARIDDLLYVDDLTKQSDDNNLLSSPAVSSIIAHKKVVPLPYIISASGTPYRTSFSTTPGFSPSMISPKKGERRTPYSSRDTNKIIEKGLPSRGFGVRRVLNNYLGMESKLKICVNPSDNADTAVICKEGGEEKKRNSISVHQKGPPKYTVS</sequence>
<organism evidence="6">
    <name type="scientific">Arabidopsis lyrata subsp. lyrata</name>
    <name type="common">Lyre-leaved rock-cress</name>
    <dbReference type="NCBI Taxonomy" id="81972"/>
    <lineage>
        <taxon>Eukaryota</taxon>
        <taxon>Viridiplantae</taxon>
        <taxon>Streptophyta</taxon>
        <taxon>Embryophyta</taxon>
        <taxon>Tracheophyta</taxon>
        <taxon>Spermatophyta</taxon>
        <taxon>Magnoliopsida</taxon>
        <taxon>eudicotyledons</taxon>
        <taxon>Gunneridae</taxon>
        <taxon>Pentapetalae</taxon>
        <taxon>rosids</taxon>
        <taxon>malvids</taxon>
        <taxon>Brassicales</taxon>
        <taxon>Brassicaceae</taxon>
        <taxon>Camelineae</taxon>
        <taxon>Arabidopsis</taxon>
    </lineage>
</organism>
<evidence type="ECO:0000313" key="5">
    <source>
        <dbReference type="EMBL" id="EFH47448.1"/>
    </source>
</evidence>
<dbReference type="InterPro" id="IPR005512">
    <property type="entry name" value="PRONE_dom"/>
</dbReference>
<proteinExistence type="predicted"/>
<keyword evidence="1 2" id="KW-0344">Guanine-nucleotide releasing factor</keyword>
<evidence type="ECO:0000256" key="2">
    <source>
        <dbReference type="PROSITE-ProRule" id="PRU00663"/>
    </source>
</evidence>
<dbReference type="GO" id="GO:0005085">
    <property type="term" value="F:guanyl-nucleotide exchange factor activity"/>
    <property type="evidence" value="ECO:0007669"/>
    <property type="project" value="UniProtKB-UniRule"/>
</dbReference>
<protein>
    <recommendedName>
        <fullName evidence="4">PRONE domain-containing protein</fullName>
    </recommendedName>
</protein>
<gene>
    <name evidence="5" type="ORF">ARALYDRAFT_325218</name>
</gene>
<dbReference type="Gene3D" id="1.20.58.2010">
    <property type="entry name" value="PRONE domain, subdomain 1"/>
    <property type="match status" value="2"/>
</dbReference>
<dbReference type="Pfam" id="PF03759">
    <property type="entry name" value="PRONE"/>
    <property type="match status" value="1"/>
</dbReference>
<evidence type="ECO:0000313" key="6">
    <source>
        <dbReference type="Proteomes" id="UP000008694"/>
    </source>
</evidence>
<dbReference type="Gramene" id="fgenesh1_pm.C_scaffold_6000438">
    <property type="protein sequence ID" value="fgenesh1_pm.C_scaffold_6000438"/>
    <property type="gene ID" value="fgenesh1_pm.C_scaffold_6000438"/>
</dbReference>
<keyword evidence="6" id="KW-1185">Reference proteome</keyword>
<dbReference type="PANTHER" id="PTHR33101:SF1">
    <property type="entry name" value="ROP GUANINE NUCLEOTIDE EXCHANGE FACTOR 5"/>
    <property type="match status" value="1"/>
</dbReference>
<dbReference type="AlphaFoldDB" id="D7LZ23"/>
<dbReference type="FunFam" id="1.20.58.2010:FF:000004">
    <property type="entry name" value="Rop guanine nucleotide exchange factor 1"/>
    <property type="match status" value="1"/>
</dbReference>